<evidence type="ECO:0000256" key="8">
    <source>
        <dbReference type="RuleBase" id="RU366025"/>
    </source>
</evidence>
<evidence type="ECO:0000256" key="9">
    <source>
        <dbReference type="SAM" id="MobiDB-lite"/>
    </source>
</evidence>
<protein>
    <recommendedName>
        <fullName evidence="8">Ubiquitin carboxyl-terminal hydrolase</fullName>
        <ecNumber evidence="8">3.4.19.12</ecNumber>
    </recommendedName>
</protein>
<dbReference type="OrthoDB" id="420187at2759"/>
<dbReference type="Pfam" id="PF00443">
    <property type="entry name" value="UCH"/>
    <property type="match status" value="1"/>
</dbReference>
<feature type="compositionally biased region" description="Pro residues" evidence="9">
    <location>
        <begin position="31"/>
        <end position="41"/>
    </location>
</feature>
<keyword evidence="13" id="KW-1185">Reference proteome</keyword>
<dbReference type="PANTHER" id="PTHR24006">
    <property type="entry name" value="UBIQUITIN CARBOXYL-TERMINAL HYDROLASE"/>
    <property type="match status" value="1"/>
</dbReference>
<dbReference type="EMBL" id="CM001224">
    <property type="protein sequence ID" value="KEH20084.1"/>
    <property type="molecule type" value="Genomic_DNA"/>
</dbReference>
<dbReference type="eggNOG" id="KOG1865">
    <property type="taxonomic scope" value="Eukaryota"/>
</dbReference>
<reference evidence="11 13" key="2">
    <citation type="journal article" date="2014" name="BMC Genomics">
        <title>An improved genome release (version Mt4.0) for the model legume Medicago truncatula.</title>
        <authorList>
            <person name="Tang H."/>
            <person name="Krishnakumar V."/>
            <person name="Bidwell S."/>
            <person name="Rosen B."/>
            <person name="Chan A."/>
            <person name="Zhou S."/>
            <person name="Gentzbittel L."/>
            <person name="Childs K.L."/>
            <person name="Yandell M."/>
            <person name="Gundlach H."/>
            <person name="Mayer K.F."/>
            <person name="Schwartz D.C."/>
            <person name="Town C.D."/>
        </authorList>
    </citation>
    <scope>GENOME REANNOTATION</scope>
    <source>
        <strain evidence="11">A17</strain>
        <strain evidence="12 13">cv. Jemalong A17</strain>
    </source>
</reference>
<dbReference type="STRING" id="3880.A0A072TRD5"/>
<keyword evidence="4 8" id="KW-0833">Ubl conjugation pathway</keyword>
<keyword evidence="6 8" id="KW-0788">Thiol protease</keyword>
<dbReference type="InterPro" id="IPR018200">
    <property type="entry name" value="USP_CS"/>
</dbReference>
<evidence type="ECO:0000256" key="3">
    <source>
        <dbReference type="ARBA" id="ARBA00022670"/>
    </source>
</evidence>
<evidence type="ECO:0000256" key="2">
    <source>
        <dbReference type="ARBA" id="ARBA00009085"/>
    </source>
</evidence>
<proteinExistence type="inferred from homology"/>
<feature type="region of interest" description="Disordered" evidence="9">
    <location>
        <begin position="1"/>
        <end position="64"/>
    </location>
</feature>
<accession>A0A072TRD5</accession>
<dbReference type="EnsemblPlants" id="KEH20084">
    <property type="protein sequence ID" value="KEH20084"/>
    <property type="gene ID" value="MTR_8g471100"/>
</dbReference>
<organism evidence="11 13">
    <name type="scientific">Medicago truncatula</name>
    <name type="common">Barrel medic</name>
    <name type="synonym">Medicago tribuloides</name>
    <dbReference type="NCBI Taxonomy" id="3880"/>
    <lineage>
        <taxon>Eukaryota</taxon>
        <taxon>Viridiplantae</taxon>
        <taxon>Streptophyta</taxon>
        <taxon>Embryophyta</taxon>
        <taxon>Tracheophyta</taxon>
        <taxon>Spermatophyta</taxon>
        <taxon>Magnoliopsida</taxon>
        <taxon>eudicotyledons</taxon>
        <taxon>Gunneridae</taxon>
        <taxon>Pentapetalae</taxon>
        <taxon>rosids</taxon>
        <taxon>fabids</taxon>
        <taxon>Fabales</taxon>
        <taxon>Fabaceae</taxon>
        <taxon>Papilionoideae</taxon>
        <taxon>50 kb inversion clade</taxon>
        <taxon>NPAAA clade</taxon>
        <taxon>Hologalegina</taxon>
        <taxon>IRL clade</taxon>
        <taxon>Trifolieae</taxon>
        <taxon>Medicago</taxon>
    </lineage>
</organism>
<sequence length="572" mass="63282">MGPISDFPLMFIPPAMPSSPSSPELVHSEPNPNPIPEPEPNPESNTSHNAPSSPPQTTTNKPPPTAAEIAARYILQSPPLSFAPKPLSTSEVTAAFGVIDDLPSLTDEEQKPLSSILTTSSGDQFSGTSWWSNQLETGISALADLADLANPSDDDFGYQGYSIHTNLASYNSRKPFEIDNGGWSPVDYGYNFNNFFATASSPRSPSLKSVGAGITNMGNTCFMSAILQCFTHTVQMFLGLRYCTHASSCDVEGFCVICAFRDHLDDALERSRSPIVPRELVKNLNYFSAGFVIGNQEDAHEFMQYALNKLKRGFPVGEENLIDQIFGGRLVSKLRCCCCGHSSDKFEPLIDMSLEIEHVSTIQQALESFTKVEKMDGKFICSDCNQEVTMEKQLMLDKAPSVAAFHLKRFLKDGDSVKKIDKYVDFSKELDLKPYTCGSSSGDNVLLKYELYAVVEHRGPSPNSGHYFSFVRSAPDKWYLMDDDKVSSVSEEEVLNRKAYILFYAQQGTPWFSSIVENEETAPKSKYLHNKYGFDCDNNGEKDDNDSTDANYDNCVSDMDEECDSGMQDVSP</sequence>
<dbReference type="InterPro" id="IPR028889">
    <property type="entry name" value="USP"/>
</dbReference>
<dbReference type="InterPro" id="IPR038765">
    <property type="entry name" value="Papain-like_cys_pep_sf"/>
</dbReference>
<dbReference type="GO" id="GO:0005634">
    <property type="term" value="C:nucleus"/>
    <property type="evidence" value="ECO:0000318"/>
    <property type="project" value="GO_Central"/>
</dbReference>
<dbReference type="AlphaFoldDB" id="A0A072TRD5"/>
<dbReference type="InterPro" id="IPR050164">
    <property type="entry name" value="Peptidase_C19"/>
</dbReference>
<gene>
    <name evidence="12" type="primary">25502882</name>
    <name evidence="11" type="ordered locus">MTR_8g471100</name>
</gene>
<dbReference type="HOGENOM" id="CLU_484309_0_0_1"/>
<evidence type="ECO:0000313" key="11">
    <source>
        <dbReference type="EMBL" id="KEH20084.1"/>
    </source>
</evidence>
<dbReference type="EC" id="3.4.19.12" evidence="8"/>
<dbReference type="PROSITE" id="PS00973">
    <property type="entry name" value="USP_2"/>
    <property type="match status" value="1"/>
</dbReference>
<dbReference type="GO" id="GO:0031647">
    <property type="term" value="P:regulation of protein stability"/>
    <property type="evidence" value="ECO:0000318"/>
    <property type="project" value="GO_Central"/>
</dbReference>
<reference evidence="11 13" key="1">
    <citation type="journal article" date="2011" name="Nature">
        <title>The Medicago genome provides insight into the evolution of rhizobial symbioses.</title>
        <authorList>
            <person name="Young N.D."/>
            <person name="Debelle F."/>
            <person name="Oldroyd G.E."/>
            <person name="Geurts R."/>
            <person name="Cannon S.B."/>
            <person name="Udvardi M.K."/>
            <person name="Benedito V.A."/>
            <person name="Mayer K.F."/>
            <person name="Gouzy J."/>
            <person name="Schoof H."/>
            <person name="Van de Peer Y."/>
            <person name="Proost S."/>
            <person name="Cook D.R."/>
            <person name="Meyers B.C."/>
            <person name="Spannagl M."/>
            <person name="Cheung F."/>
            <person name="De Mita S."/>
            <person name="Krishnakumar V."/>
            <person name="Gundlach H."/>
            <person name="Zhou S."/>
            <person name="Mudge J."/>
            <person name="Bharti A.K."/>
            <person name="Murray J.D."/>
            <person name="Naoumkina M.A."/>
            <person name="Rosen B."/>
            <person name="Silverstein K.A."/>
            <person name="Tang H."/>
            <person name="Rombauts S."/>
            <person name="Zhao P.X."/>
            <person name="Zhou P."/>
            <person name="Barbe V."/>
            <person name="Bardou P."/>
            <person name="Bechner M."/>
            <person name="Bellec A."/>
            <person name="Berger A."/>
            <person name="Berges H."/>
            <person name="Bidwell S."/>
            <person name="Bisseling T."/>
            <person name="Choisne N."/>
            <person name="Couloux A."/>
            <person name="Denny R."/>
            <person name="Deshpande S."/>
            <person name="Dai X."/>
            <person name="Doyle J.J."/>
            <person name="Dudez A.M."/>
            <person name="Farmer A.D."/>
            <person name="Fouteau S."/>
            <person name="Franken C."/>
            <person name="Gibelin C."/>
            <person name="Gish J."/>
            <person name="Goldstein S."/>
            <person name="Gonzalez A.J."/>
            <person name="Green P.J."/>
            <person name="Hallab A."/>
            <person name="Hartog M."/>
            <person name="Hua A."/>
            <person name="Humphray S.J."/>
            <person name="Jeong D.H."/>
            <person name="Jing Y."/>
            <person name="Jocker A."/>
            <person name="Kenton S.M."/>
            <person name="Kim D.J."/>
            <person name="Klee K."/>
            <person name="Lai H."/>
            <person name="Lang C."/>
            <person name="Lin S."/>
            <person name="Macmil S.L."/>
            <person name="Magdelenat G."/>
            <person name="Matthews L."/>
            <person name="McCorrison J."/>
            <person name="Monaghan E.L."/>
            <person name="Mun J.H."/>
            <person name="Najar F.Z."/>
            <person name="Nicholson C."/>
            <person name="Noirot C."/>
            <person name="O'Bleness M."/>
            <person name="Paule C.R."/>
            <person name="Poulain J."/>
            <person name="Prion F."/>
            <person name="Qin B."/>
            <person name="Qu C."/>
            <person name="Retzel E.F."/>
            <person name="Riddle C."/>
            <person name="Sallet E."/>
            <person name="Samain S."/>
            <person name="Samson N."/>
            <person name="Sanders I."/>
            <person name="Saurat O."/>
            <person name="Scarpelli C."/>
            <person name="Schiex T."/>
            <person name="Segurens B."/>
            <person name="Severin A.J."/>
            <person name="Sherrier D.J."/>
            <person name="Shi R."/>
            <person name="Sims S."/>
            <person name="Singer S.R."/>
            <person name="Sinharoy S."/>
            <person name="Sterck L."/>
            <person name="Viollet A."/>
            <person name="Wang B.B."/>
            <person name="Wang K."/>
            <person name="Wang M."/>
            <person name="Wang X."/>
            <person name="Warfsmann J."/>
            <person name="Weissenbach J."/>
            <person name="White D.D."/>
            <person name="White J.D."/>
            <person name="Wiley G.B."/>
            <person name="Wincker P."/>
            <person name="Xing Y."/>
            <person name="Yang L."/>
            <person name="Yao Z."/>
            <person name="Ying F."/>
            <person name="Zhai J."/>
            <person name="Zhou L."/>
            <person name="Zuber A."/>
            <person name="Denarie J."/>
            <person name="Dixon R.A."/>
            <person name="May G.D."/>
            <person name="Schwartz D.C."/>
            <person name="Rogers J."/>
            <person name="Quetier F."/>
            <person name="Town C.D."/>
            <person name="Roe B.A."/>
        </authorList>
    </citation>
    <scope>NUCLEOTIDE SEQUENCE [LARGE SCALE GENOMIC DNA]</scope>
    <source>
        <strain evidence="11">A17</strain>
        <strain evidence="12 13">cv. Jemalong A17</strain>
    </source>
</reference>
<dbReference type="SUPFAM" id="SSF54001">
    <property type="entry name" value="Cysteine proteinases"/>
    <property type="match status" value="1"/>
</dbReference>
<keyword evidence="3 8" id="KW-0645">Protease</keyword>
<name>A0A072TRD5_MEDTR</name>
<evidence type="ECO:0000256" key="1">
    <source>
        <dbReference type="ARBA" id="ARBA00000707"/>
    </source>
</evidence>
<dbReference type="PROSITE" id="PS50235">
    <property type="entry name" value="USP_3"/>
    <property type="match status" value="1"/>
</dbReference>
<dbReference type="FunFam" id="3.90.70.10:FF:000116">
    <property type="entry name" value="Ubiquitin carboxyl-terminal hydrolase 20"/>
    <property type="match status" value="1"/>
</dbReference>
<evidence type="ECO:0000313" key="12">
    <source>
        <dbReference type="EnsemblPlants" id="KEH20084"/>
    </source>
</evidence>
<comment type="function">
    <text evidence="7 8">Recognizes and hydrolyzes the peptide bond at the C-terminal Gly of ubiquitin. Involved in the processing of poly-ubiquitin precursors as well as that of ubiquitinated proteins.</text>
</comment>
<dbReference type="GO" id="GO:0004843">
    <property type="term" value="F:cysteine-type deubiquitinase activity"/>
    <property type="evidence" value="ECO:0000318"/>
    <property type="project" value="GO_Central"/>
</dbReference>
<evidence type="ECO:0000256" key="5">
    <source>
        <dbReference type="ARBA" id="ARBA00022801"/>
    </source>
</evidence>
<dbReference type="GO" id="GO:0005829">
    <property type="term" value="C:cytosol"/>
    <property type="evidence" value="ECO:0000318"/>
    <property type="project" value="GO_Central"/>
</dbReference>
<dbReference type="PANTHER" id="PTHR24006:SF747">
    <property type="entry name" value="UBIQUITIN CARBOXYL-TERMINAL HYDROLASE 20"/>
    <property type="match status" value="1"/>
</dbReference>
<keyword evidence="5 8" id="KW-0378">Hydrolase</keyword>
<reference evidence="12" key="3">
    <citation type="submission" date="2015-04" db="UniProtKB">
        <authorList>
            <consortium name="EnsemblPlants"/>
        </authorList>
    </citation>
    <scope>IDENTIFICATION</scope>
    <source>
        <strain evidence="12">cv. Jemalong A17</strain>
    </source>
</reference>
<feature type="domain" description="USP" evidence="10">
    <location>
        <begin position="212"/>
        <end position="507"/>
    </location>
</feature>
<evidence type="ECO:0000256" key="6">
    <source>
        <dbReference type="ARBA" id="ARBA00022807"/>
    </source>
</evidence>
<evidence type="ECO:0000256" key="4">
    <source>
        <dbReference type="ARBA" id="ARBA00022786"/>
    </source>
</evidence>
<evidence type="ECO:0000256" key="7">
    <source>
        <dbReference type="ARBA" id="ARBA00037450"/>
    </source>
</evidence>
<dbReference type="Proteomes" id="UP000002051">
    <property type="component" value="Chromosome 8"/>
</dbReference>
<dbReference type="eggNOG" id="KOG0017">
    <property type="taxonomic scope" value="Eukaryota"/>
</dbReference>
<dbReference type="Gene3D" id="3.90.70.10">
    <property type="entry name" value="Cysteine proteinases"/>
    <property type="match status" value="1"/>
</dbReference>
<dbReference type="GO" id="GO:0016579">
    <property type="term" value="P:protein deubiquitination"/>
    <property type="evidence" value="ECO:0007669"/>
    <property type="project" value="InterPro"/>
</dbReference>
<feature type="region of interest" description="Disordered" evidence="9">
    <location>
        <begin position="538"/>
        <end position="572"/>
    </location>
</feature>
<dbReference type="PaxDb" id="3880-AET03287"/>
<dbReference type="InterPro" id="IPR001394">
    <property type="entry name" value="Peptidase_C19_UCH"/>
</dbReference>
<evidence type="ECO:0000313" key="13">
    <source>
        <dbReference type="Proteomes" id="UP000002051"/>
    </source>
</evidence>
<dbReference type="GO" id="GO:0006508">
    <property type="term" value="P:proteolysis"/>
    <property type="evidence" value="ECO:0007669"/>
    <property type="project" value="UniProtKB-KW"/>
</dbReference>
<dbReference type="PROSITE" id="PS00972">
    <property type="entry name" value="USP_1"/>
    <property type="match status" value="1"/>
</dbReference>
<comment type="catalytic activity">
    <reaction evidence="1 8">
        <text>Thiol-dependent hydrolysis of ester, thioester, amide, peptide and isopeptide bonds formed by the C-terminal Gly of ubiquitin (a 76-residue protein attached to proteins as an intracellular targeting signal).</text>
        <dbReference type="EC" id="3.4.19.12"/>
    </reaction>
</comment>
<comment type="similarity">
    <text evidence="2 8">Belongs to the peptidase C19 family.</text>
</comment>
<evidence type="ECO:0000259" key="10">
    <source>
        <dbReference type="PROSITE" id="PS50235"/>
    </source>
</evidence>